<accession>A0A8J8PZB6</accession>
<dbReference type="EMBL" id="PHNJ01000018">
    <property type="protein sequence ID" value="TYL36422.1"/>
    <property type="molecule type" value="Genomic_DNA"/>
</dbReference>
<proteinExistence type="predicted"/>
<name>A0A8J8PZB6_9EURY</name>
<sequence>MFQNSVQISMDAFVRETGTGKEGRSKRKTKPMKLFDHIYLTMIRLFFENTTKVSLCIHGEGPGGTIQLKRLMTAFKKFRHFITQLILMGTCPNKNLWIETNRAQII</sequence>
<reference evidence="1" key="1">
    <citation type="submission" date="2017-11" db="EMBL/GenBank/DDBJ databases">
        <authorList>
            <person name="Kajale S.C."/>
            <person name="Sharma A."/>
        </authorList>
    </citation>
    <scope>NUCLEOTIDE SEQUENCE</scope>
    <source>
        <strain evidence="1">LS1_42</strain>
    </source>
</reference>
<evidence type="ECO:0000313" key="1">
    <source>
        <dbReference type="EMBL" id="TYL36422.1"/>
    </source>
</evidence>
<organism evidence="1 2">
    <name type="scientific">Natronococcus pandeyae</name>
    <dbReference type="NCBI Taxonomy" id="2055836"/>
    <lineage>
        <taxon>Archaea</taxon>
        <taxon>Methanobacteriati</taxon>
        <taxon>Methanobacteriota</taxon>
        <taxon>Stenosarchaea group</taxon>
        <taxon>Halobacteria</taxon>
        <taxon>Halobacteriales</taxon>
        <taxon>Natrialbaceae</taxon>
        <taxon>Natronococcus</taxon>
    </lineage>
</organism>
<keyword evidence="2" id="KW-1185">Reference proteome</keyword>
<dbReference type="AlphaFoldDB" id="A0A8J8PZB6"/>
<gene>
    <name evidence="1" type="ORF">CV102_22630</name>
</gene>
<comment type="caution">
    <text evidence="1">The sequence shown here is derived from an EMBL/GenBank/DDBJ whole genome shotgun (WGS) entry which is preliminary data.</text>
</comment>
<dbReference type="Proteomes" id="UP000766904">
    <property type="component" value="Unassembled WGS sequence"/>
</dbReference>
<evidence type="ECO:0000313" key="2">
    <source>
        <dbReference type="Proteomes" id="UP000766904"/>
    </source>
</evidence>
<protein>
    <submittedName>
        <fullName evidence="1">Uncharacterized protein</fullName>
    </submittedName>
</protein>